<proteinExistence type="predicted"/>
<dbReference type="EMBL" id="CM047739">
    <property type="protein sequence ID" value="KAJ0043596.1"/>
    <property type="molecule type" value="Genomic_DNA"/>
</dbReference>
<sequence length="238" mass="26626">MAPITECLKKGSFEWTKLCEAHILALPNFNQVFEVECDASGVGIGAVLNQSKRPIAYFSEKLSDSRRKYSTYDKEFYAIVRAQIEKSNEKIKNKANKHRKPKLFQPRDLVWIHLRNERFPSKRKSKLAPRADGPFEIVERVNDNAYKVELPSECGGVSATFNVGDLSPCLEDDLDLRANPSQPGEDDTFTSSKTLVNMSGQGITNPKTLANLVESKSFIPSPKTLGLWNVESNGENST</sequence>
<organism evidence="1 2">
    <name type="scientific">Pistacia integerrima</name>
    <dbReference type="NCBI Taxonomy" id="434235"/>
    <lineage>
        <taxon>Eukaryota</taxon>
        <taxon>Viridiplantae</taxon>
        <taxon>Streptophyta</taxon>
        <taxon>Embryophyta</taxon>
        <taxon>Tracheophyta</taxon>
        <taxon>Spermatophyta</taxon>
        <taxon>Magnoliopsida</taxon>
        <taxon>eudicotyledons</taxon>
        <taxon>Gunneridae</taxon>
        <taxon>Pentapetalae</taxon>
        <taxon>rosids</taxon>
        <taxon>malvids</taxon>
        <taxon>Sapindales</taxon>
        <taxon>Anacardiaceae</taxon>
        <taxon>Pistacia</taxon>
    </lineage>
</organism>
<gene>
    <name evidence="1" type="ORF">Pint_19175</name>
</gene>
<evidence type="ECO:0000313" key="1">
    <source>
        <dbReference type="EMBL" id="KAJ0043596.1"/>
    </source>
</evidence>
<accession>A0ACC0YYU8</accession>
<protein>
    <submittedName>
        <fullName evidence="1">Uncharacterized protein</fullName>
    </submittedName>
</protein>
<keyword evidence="2" id="KW-1185">Reference proteome</keyword>
<name>A0ACC0YYU8_9ROSI</name>
<comment type="caution">
    <text evidence="1">The sequence shown here is derived from an EMBL/GenBank/DDBJ whole genome shotgun (WGS) entry which is preliminary data.</text>
</comment>
<reference evidence="2" key="1">
    <citation type="journal article" date="2023" name="G3 (Bethesda)">
        <title>Genome assembly and association tests identify interacting loci associated with vigor, precocity, and sex in interspecific pistachio rootstocks.</title>
        <authorList>
            <person name="Palmer W."/>
            <person name="Jacygrad E."/>
            <person name="Sagayaradj S."/>
            <person name="Cavanaugh K."/>
            <person name="Han R."/>
            <person name="Bertier L."/>
            <person name="Beede B."/>
            <person name="Kafkas S."/>
            <person name="Golino D."/>
            <person name="Preece J."/>
            <person name="Michelmore R."/>
        </authorList>
    </citation>
    <scope>NUCLEOTIDE SEQUENCE [LARGE SCALE GENOMIC DNA]</scope>
</reference>
<dbReference type="Proteomes" id="UP001163603">
    <property type="component" value="Chromosome 4"/>
</dbReference>
<evidence type="ECO:0000313" key="2">
    <source>
        <dbReference type="Proteomes" id="UP001163603"/>
    </source>
</evidence>